<evidence type="ECO:0000259" key="3">
    <source>
        <dbReference type="PROSITE" id="PS51186"/>
    </source>
</evidence>
<evidence type="ECO:0000256" key="2">
    <source>
        <dbReference type="ARBA" id="ARBA00023315"/>
    </source>
</evidence>
<feature type="domain" description="N-acetyltransferase" evidence="3">
    <location>
        <begin position="14"/>
        <end position="153"/>
    </location>
</feature>
<keyword evidence="5" id="KW-1185">Reference proteome</keyword>
<dbReference type="InterPro" id="IPR050832">
    <property type="entry name" value="Bact_Acetyltransf"/>
</dbReference>
<dbReference type="PANTHER" id="PTHR43877">
    <property type="entry name" value="AMINOALKYLPHOSPHONATE N-ACETYLTRANSFERASE-RELATED-RELATED"/>
    <property type="match status" value="1"/>
</dbReference>
<reference evidence="4 5" key="1">
    <citation type="submission" date="2022-11" db="EMBL/GenBank/DDBJ databases">
        <title>Minimal conservation of predation-associated metabolite biosynthetic gene clusters underscores biosynthetic potential of Myxococcota including descriptions for ten novel species: Archangium lansinium sp. nov., Myxococcus landrumus sp. nov., Nannocystis bai.</title>
        <authorList>
            <person name="Ahearne A."/>
            <person name="Stevens C."/>
            <person name="Phillips K."/>
        </authorList>
    </citation>
    <scope>NUCLEOTIDE SEQUENCE [LARGE SCALE GENOMIC DNA]</scope>
    <source>
        <strain evidence="4 5">MIWBW</strain>
    </source>
</reference>
<dbReference type="Gene3D" id="3.40.630.30">
    <property type="match status" value="1"/>
</dbReference>
<evidence type="ECO:0000256" key="1">
    <source>
        <dbReference type="ARBA" id="ARBA00022679"/>
    </source>
</evidence>
<accession>A0ABT4ACQ2</accession>
<keyword evidence="1" id="KW-0808">Transferase</keyword>
<evidence type="ECO:0000313" key="4">
    <source>
        <dbReference type="EMBL" id="MCY1079439.1"/>
    </source>
</evidence>
<name>A0ABT4ACQ2_9BACT</name>
<dbReference type="CDD" id="cd04301">
    <property type="entry name" value="NAT_SF"/>
    <property type="match status" value="1"/>
</dbReference>
<sequence>MIRHQLHVGDPTEPEVAALLTASEAYAYSLYPAESVHMLDVRELLTPSVQFLVARSAEGVAEGCGAFVMQDEGCAELKRMFVVPAARSNGLGAFILRRLESDAREAGVRVMRLETGIRQPEAIRLYRRFGYRDRGPFGDYAPDPLSLFMEKDL</sequence>
<proteinExistence type="predicted"/>
<organism evidence="4 5">
    <name type="scientific">Archangium lansingense</name>
    <dbReference type="NCBI Taxonomy" id="2995310"/>
    <lineage>
        <taxon>Bacteria</taxon>
        <taxon>Pseudomonadati</taxon>
        <taxon>Myxococcota</taxon>
        <taxon>Myxococcia</taxon>
        <taxon>Myxococcales</taxon>
        <taxon>Cystobacterineae</taxon>
        <taxon>Archangiaceae</taxon>
        <taxon>Archangium</taxon>
    </lineage>
</organism>
<dbReference type="InterPro" id="IPR016181">
    <property type="entry name" value="Acyl_CoA_acyltransferase"/>
</dbReference>
<dbReference type="PROSITE" id="PS51186">
    <property type="entry name" value="GNAT"/>
    <property type="match status" value="1"/>
</dbReference>
<dbReference type="PANTHER" id="PTHR43877:SF2">
    <property type="entry name" value="AMINOALKYLPHOSPHONATE N-ACETYLTRANSFERASE-RELATED"/>
    <property type="match status" value="1"/>
</dbReference>
<dbReference type="EMBL" id="JAPNKA010000001">
    <property type="protein sequence ID" value="MCY1079439.1"/>
    <property type="molecule type" value="Genomic_DNA"/>
</dbReference>
<dbReference type="SUPFAM" id="SSF55729">
    <property type="entry name" value="Acyl-CoA N-acyltransferases (Nat)"/>
    <property type="match status" value="1"/>
</dbReference>
<gene>
    <name evidence="4" type="ORF">OV287_33775</name>
</gene>
<evidence type="ECO:0000313" key="5">
    <source>
        <dbReference type="Proteomes" id="UP001207654"/>
    </source>
</evidence>
<comment type="caution">
    <text evidence="4">The sequence shown here is derived from an EMBL/GenBank/DDBJ whole genome shotgun (WGS) entry which is preliminary data.</text>
</comment>
<keyword evidence="2" id="KW-0012">Acyltransferase</keyword>
<dbReference type="RefSeq" id="WP_267538160.1">
    <property type="nucleotide sequence ID" value="NZ_JAPNKA010000001.1"/>
</dbReference>
<protein>
    <submittedName>
        <fullName evidence="4">GNAT family N-acetyltransferase</fullName>
    </submittedName>
</protein>
<dbReference type="Proteomes" id="UP001207654">
    <property type="component" value="Unassembled WGS sequence"/>
</dbReference>
<dbReference type="Pfam" id="PF00583">
    <property type="entry name" value="Acetyltransf_1"/>
    <property type="match status" value="1"/>
</dbReference>
<dbReference type="InterPro" id="IPR000182">
    <property type="entry name" value="GNAT_dom"/>
</dbReference>